<evidence type="ECO:0000256" key="5">
    <source>
        <dbReference type="ARBA" id="ARBA00022747"/>
    </source>
</evidence>
<dbReference type="Proteomes" id="UP000824049">
    <property type="component" value="Unassembled WGS sequence"/>
</dbReference>
<dbReference type="InterPro" id="IPR051537">
    <property type="entry name" value="DNA_Adenine_Mtase"/>
</dbReference>
<dbReference type="GO" id="GO:0009007">
    <property type="term" value="F:site-specific DNA-methyltransferase (adenine-specific) activity"/>
    <property type="evidence" value="ECO:0007669"/>
    <property type="project" value="UniProtKB-EC"/>
</dbReference>
<reference evidence="9" key="2">
    <citation type="submission" date="2021-04" db="EMBL/GenBank/DDBJ databases">
        <authorList>
            <person name="Gilroy R."/>
        </authorList>
    </citation>
    <scope>NUCLEOTIDE SEQUENCE</scope>
    <source>
        <strain evidence="9">CHK179-28034</strain>
    </source>
</reference>
<evidence type="ECO:0000313" key="10">
    <source>
        <dbReference type="Proteomes" id="UP000824049"/>
    </source>
</evidence>
<organism evidence="9 10">
    <name type="scientific">Candidatus Anaerobutyricum stercoris</name>
    <dbReference type="NCBI Taxonomy" id="2838457"/>
    <lineage>
        <taxon>Bacteria</taxon>
        <taxon>Bacillati</taxon>
        <taxon>Bacillota</taxon>
        <taxon>Clostridia</taxon>
        <taxon>Lachnospirales</taxon>
        <taxon>Lachnospiraceae</taxon>
        <taxon>Anaerobutyricum</taxon>
    </lineage>
</organism>
<evidence type="ECO:0000256" key="2">
    <source>
        <dbReference type="ARBA" id="ARBA00022603"/>
    </source>
</evidence>
<sequence length="455" mass="53225">MDEKQLHYEFMSIPGESHPGLTFEEYRDACVFLLFYHYLCLRYDQKLEDCYKLEAMVRMAVRGKLQLPSFLRFIEAVSPFLHLASGRFQLTDFSFYRNLTRMQSTEKQKSYARFVRKLIKKMNLWDNDALLLEKYPAFFEDLLKEFAGMKKETIISDEALRLYRLFFSRSVASVQRIFVPDFEYGLLYRCMSDHSAGLDISGYDSHEGYREILRILGYMSGVPRDSLHIYDWKEWKRESVSAEKFDAVGIYMPEGAGAGSIMAENEDSRKLMDAIGNISKGELPFLLSAFSMLKEGGVLAAILPGALLYREGRESQLRRFLVKEQNGLDMVMLLPDHILPVAGQKEVFLLLQKNRSRKDVMFFDCSETECFGKEQLHTIEIAWKERKTIPGFCSRVEQPDLEKNDYNLNLPRYIVKKVKLAKIDIEAKKKRIEEIDRELEEIEKRIAMYKRDLEL</sequence>
<dbReference type="EMBL" id="DXBR01000042">
    <property type="protein sequence ID" value="HIZ39118.1"/>
    <property type="molecule type" value="Genomic_DNA"/>
</dbReference>
<dbReference type="InterPro" id="IPR029063">
    <property type="entry name" value="SAM-dependent_MTases_sf"/>
</dbReference>
<dbReference type="GO" id="GO:0003677">
    <property type="term" value="F:DNA binding"/>
    <property type="evidence" value="ECO:0007669"/>
    <property type="project" value="InterPro"/>
</dbReference>
<evidence type="ECO:0000256" key="3">
    <source>
        <dbReference type="ARBA" id="ARBA00022679"/>
    </source>
</evidence>
<reference evidence="9" key="1">
    <citation type="journal article" date="2021" name="PeerJ">
        <title>Extensive microbial diversity within the chicken gut microbiome revealed by metagenomics and culture.</title>
        <authorList>
            <person name="Gilroy R."/>
            <person name="Ravi A."/>
            <person name="Getino M."/>
            <person name="Pursley I."/>
            <person name="Horton D.L."/>
            <person name="Alikhan N.F."/>
            <person name="Baker D."/>
            <person name="Gharbi K."/>
            <person name="Hall N."/>
            <person name="Watson M."/>
            <person name="Adriaenssens E.M."/>
            <person name="Foster-Nyarko E."/>
            <person name="Jarju S."/>
            <person name="Secka A."/>
            <person name="Antonio M."/>
            <person name="Oren A."/>
            <person name="Chaudhuri R.R."/>
            <person name="La Ragione R."/>
            <person name="Hildebrand F."/>
            <person name="Pallen M.J."/>
        </authorList>
    </citation>
    <scope>NUCLEOTIDE SEQUENCE</scope>
    <source>
        <strain evidence="9">CHK179-28034</strain>
    </source>
</reference>
<keyword evidence="4" id="KW-0949">S-adenosyl-L-methionine</keyword>
<keyword evidence="3" id="KW-0808">Transferase</keyword>
<dbReference type="GO" id="GO:0008170">
    <property type="term" value="F:N-methyltransferase activity"/>
    <property type="evidence" value="ECO:0007669"/>
    <property type="project" value="InterPro"/>
</dbReference>
<dbReference type="PANTHER" id="PTHR42933">
    <property type="entry name" value="SLR6095 PROTEIN"/>
    <property type="match status" value="1"/>
</dbReference>
<keyword evidence="5" id="KW-0680">Restriction system</keyword>
<evidence type="ECO:0000256" key="1">
    <source>
        <dbReference type="ARBA" id="ARBA00011900"/>
    </source>
</evidence>
<comment type="caution">
    <text evidence="9">The sequence shown here is derived from an EMBL/GenBank/DDBJ whole genome shotgun (WGS) entry which is preliminary data.</text>
</comment>
<keyword evidence="2 9" id="KW-0489">Methyltransferase</keyword>
<dbReference type="SUPFAM" id="SSF53335">
    <property type="entry name" value="S-adenosyl-L-methionine-dependent methyltransferases"/>
    <property type="match status" value="1"/>
</dbReference>
<keyword evidence="7" id="KW-0175">Coiled coil</keyword>
<dbReference type="GO" id="GO:0032259">
    <property type="term" value="P:methylation"/>
    <property type="evidence" value="ECO:0007669"/>
    <property type="project" value="UniProtKB-KW"/>
</dbReference>
<name>A0A9D2EK03_9FIRM</name>
<evidence type="ECO:0000313" key="9">
    <source>
        <dbReference type="EMBL" id="HIZ39118.1"/>
    </source>
</evidence>
<gene>
    <name evidence="9" type="ORF">H9968_04200</name>
</gene>
<accession>A0A9D2EK03</accession>
<protein>
    <recommendedName>
        <fullName evidence="1">site-specific DNA-methyltransferase (adenine-specific)</fullName>
        <ecNumber evidence="1">2.1.1.72</ecNumber>
    </recommendedName>
</protein>
<dbReference type="GO" id="GO:0009307">
    <property type="term" value="P:DNA restriction-modification system"/>
    <property type="evidence" value="ECO:0007669"/>
    <property type="project" value="UniProtKB-KW"/>
</dbReference>
<evidence type="ECO:0000256" key="4">
    <source>
        <dbReference type="ARBA" id="ARBA00022691"/>
    </source>
</evidence>
<dbReference type="AlphaFoldDB" id="A0A9D2EK03"/>
<dbReference type="InterPro" id="IPR003356">
    <property type="entry name" value="DNA_methylase_A-5"/>
</dbReference>
<proteinExistence type="predicted"/>
<evidence type="ECO:0000256" key="6">
    <source>
        <dbReference type="ARBA" id="ARBA00047942"/>
    </source>
</evidence>
<dbReference type="Pfam" id="PF02384">
    <property type="entry name" value="N6_Mtase"/>
    <property type="match status" value="1"/>
</dbReference>
<feature type="domain" description="DNA methylase adenine-specific" evidence="8">
    <location>
        <begin position="219"/>
        <end position="416"/>
    </location>
</feature>
<evidence type="ECO:0000259" key="8">
    <source>
        <dbReference type="Pfam" id="PF02384"/>
    </source>
</evidence>
<dbReference type="PANTHER" id="PTHR42933:SF3">
    <property type="entry name" value="TYPE I RESTRICTION ENZYME MJAVIII METHYLASE SUBUNIT"/>
    <property type="match status" value="1"/>
</dbReference>
<dbReference type="EC" id="2.1.1.72" evidence="1"/>
<feature type="coiled-coil region" evidence="7">
    <location>
        <begin position="418"/>
        <end position="452"/>
    </location>
</feature>
<dbReference type="Gene3D" id="3.40.50.150">
    <property type="entry name" value="Vaccinia Virus protein VP39"/>
    <property type="match status" value="1"/>
</dbReference>
<comment type="catalytic activity">
    <reaction evidence="6">
        <text>a 2'-deoxyadenosine in DNA + S-adenosyl-L-methionine = an N(6)-methyl-2'-deoxyadenosine in DNA + S-adenosyl-L-homocysteine + H(+)</text>
        <dbReference type="Rhea" id="RHEA:15197"/>
        <dbReference type="Rhea" id="RHEA-COMP:12418"/>
        <dbReference type="Rhea" id="RHEA-COMP:12419"/>
        <dbReference type="ChEBI" id="CHEBI:15378"/>
        <dbReference type="ChEBI" id="CHEBI:57856"/>
        <dbReference type="ChEBI" id="CHEBI:59789"/>
        <dbReference type="ChEBI" id="CHEBI:90615"/>
        <dbReference type="ChEBI" id="CHEBI:90616"/>
        <dbReference type="EC" id="2.1.1.72"/>
    </reaction>
</comment>
<evidence type="ECO:0000256" key="7">
    <source>
        <dbReference type="SAM" id="Coils"/>
    </source>
</evidence>